<name>A0A250INI2_9BACT</name>
<accession>A0A250INI2</accession>
<organism evidence="1 2">
    <name type="scientific">Melittangium boletus DSM 14713</name>
    <dbReference type="NCBI Taxonomy" id="1294270"/>
    <lineage>
        <taxon>Bacteria</taxon>
        <taxon>Pseudomonadati</taxon>
        <taxon>Myxococcota</taxon>
        <taxon>Myxococcia</taxon>
        <taxon>Myxococcales</taxon>
        <taxon>Cystobacterineae</taxon>
        <taxon>Archangiaceae</taxon>
        <taxon>Melittangium</taxon>
    </lineage>
</organism>
<protein>
    <submittedName>
        <fullName evidence="1">Uncharacterized protein</fullName>
    </submittedName>
</protein>
<dbReference type="AlphaFoldDB" id="A0A250INI2"/>
<proteinExistence type="predicted"/>
<evidence type="ECO:0000313" key="1">
    <source>
        <dbReference type="EMBL" id="ATB32810.1"/>
    </source>
</evidence>
<dbReference type="RefSeq" id="WP_245918996.1">
    <property type="nucleotide sequence ID" value="NZ_CP022163.1"/>
</dbReference>
<dbReference type="EMBL" id="CP022163">
    <property type="protein sequence ID" value="ATB32810.1"/>
    <property type="molecule type" value="Genomic_DNA"/>
</dbReference>
<gene>
    <name evidence="1" type="ORF">MEBOL_006299</name>
</gene>
<dbReference type="KEGG" id="mbd:MEBOL_006299"/>
<sequence length="323" mass="34317">MEIVPTGSARRLSSVLTTLSRAGLLLGVSLSLVACGPLEDMPEHEALATHAQELESINGLSLNGLSLNGLSLNGLSLNGLSLNGLSLNGLSSSQFGAWFQTNTPLNDLVMKYIVRCAVPAGETRSYKSTTGPTWTWAGGLGLAPDWSGGKEASLTEQRIVSACLAAHANKFGVQISMSIQGLNAKGVAIPTSPRELRLYPEREGCFFGNLFNNEGIYAGNDHYPLNHRKSTARACALSIKQSGPPECAPMIRVDPDCEDICTPDASGNFYTSCTYNGITYPAITTRLLTEDIYTCGDGTCQLSESCGTGNDYDDCKRDCGLCP</sequence>
<evidence type="ECO:0000313" key="2">
    <source>
        <dbReference type="Proteomes" id="UP000217289"/>
    </source>
</evidence>
<dbReference type="Proteomes" id="UP000217289">
    <property type="component" value="Chromosome"/>
</dbReference>
<reference evidence="1 2" key="1">
    <citation type="submission" date="2017-06" db="EMBL/GenBank/DDBJ databases">
        <authorList>
            <person name="Kim H.J."/>
            <person name="Triplett B.A."/>
        </authorList>
    </citation>
    <scope>NUCLEOTIDE SEQUENCE [LARGE SCALE GENOMIC DNA]</scope>
    <source>
        <strain evidence="1 2">DSM 14713</strain>
    </source>
</reference>
<keyword evidence="2" id="KW-1185">Reference proteome</keyword>